<feature type="domain" description="Integrase catalytic" evidence="1">
    <location>
        <begin position="1"/>
        <end position="103"/>
    </location>
</feature>
<dbReference type="EMBL" id="CP092869">
    <property type="protein sequence ID" value="UYV70333.1"/>
    <property type="molecule type" value="Genomic_DNA"/>
</dbReference>
<sequence>MDLCQFEGKHFLVITDYYSCYPEFSRLDNLSAETVILHTKSIFARHGIPKLVRMDKGPQFKNYLFQNFEKRFGFRHIMSSPKYLQSNVMAESAVKMIKARLMKSQDPYLGLLAYRTTPLENGFSPSELLMGRKLRTDLPTHPDLLKPTLVNQGLLNQKEHKYRERERRNYNNHWKFDVRDQVWVRDLKVPGTIIGRANQPRSYLVKSPKGQLRRNKIHLAPNYKHKVSRECEEKIFPLSRLSLHTGTDFLKELNDGRFETLSPELNPDFDLGQVFFQQICGFNSQAAASLR</sequence>
<dbReference type="PROSITE" id="PS50994">
    <property type="entry name" value="INTEGRASE"/>
    <property type="match status" value="1"/>
</dbReference>
<proteinExistence type="predicted"/>
<dbReference type="InterPro" id="IPR050951">
    <property type="entry name" value="Retrovirus_Pol_polyprotein"/>
</dbReference>
<accession>A0ABY6KRI8</accession>
<dbReference type="SUPFAM" id="SSF53098">
    <property type="entry name" value="Ribonuclease H-like"/>
    <property type="match status" value="1"/>
</dbReference>
<organism evidence="2 3">
    <name type="scientific">Cordylochernes scorpioides</name>
    <dbReference type="NCBI Taxonomy" id="51811"/>
    <lineage>
        <taxon>Eukaryota</taxon>
        <taxon>Metazoa</taxon>
        <taxon>Ecdysozoa</taxon>
        <taxon>Arthropoda</taxon>
        <taxon>Chelicerata</taxon>
        <taxon>Arachnida</taxon>
        <taxon>Pseudoscorpiones</taxon>
        <taxon>Cheliferoidea</taxon>
        <taxon>Chernetidae</taxon>
        <taxon>Cordylochernes</taxon>
    </lineage>
</organism>
<dbReference type="PANTHER" id="PTHR37984">
    <property type="entry name" value="PROTEIN CBG26694"/>
    <property type="match status" value="1"/>
</dbReference>
<evidence type="ECO:0000313" key="2">
    <source>
        <dbReference type="EMBL" id="UYV70333.1"/>
    </source>
</evidence>
<keyword evidence="3" id="KW-1185">Reference proteome</keyword>
<name>A0ABY6KRI8_9ARAC</name>
<dbReference type="InterPro" id="IPR012337">
    <property type="entry name" value="RNaseH-like_sf"/>
</dbReference>
<gene>
    <name evidence="2" type="ORF">LAZ67_7002557</name>
</gene>
<dbReference type="InterPro" id="IPR036397">
    <property type="entry name" value="RNaseH_sf"/>
</dbReference>
<dbReference type="Pfam" id="PF00665">
    <property type="entry name" value="rve"/>
    <property type="match status" value="1"/>
</dbReference>
<dbReference type="Proteomes" id="UP001235939">
    <property type="component" value="Chromosome 07"/>
</dbReference>
<evidence type="ECO:0000259" key="1">
    <source>
        <dbReference type="PROSITE" id="PS50994"/>
    </source>
</evidence>
<dbReference type="Gene3D" id="3.30.420.10">
    <property type="entry name" value="Ribonuclease H-like superfamily/Ribonuclease H"/>
    <property type="match status" value="1"/>
</dbReference>
<evidence type="ECO:0000313" key="3">
    <source>
        <dbReference type="Proteomes" id="UP001235939"/>
    </source>
</evidence>
<reference evidence="2 3" key="1">
    <citation type="submission" date="2022-01" db="EMBL/GenBank/DDBJ databases">
        <title>A chromosomal length assembly of Cordylochernes scorpioides.</title>
        <authorList>
            <person name="Zeh D."/>
            <person name="Zeh J."/>
        </authorList>
    </citation>
    <scope>NUCLEOTIDE SEQUENCE [LARGE SCALE GENOMIC DNA]</scope>
    <source>
        <strain evidence="2">IN4F17</strain>
        <tissue evidence="2">Whole Body</tissue>
    </source>
</reference>
<dbReference type="InterPro" id="IPR001584">
    <property type="entry name" value="Integrase_cat-core"/>
</dbReference>
<protein>
    <submittedName>
        <fullName evidence="2">K02A2.6-like</fullName>
    </submittedName>
</protein>
<dbReference type="PANTHER" id="PTHR37984:SF5">
    <property type="entry name" value="PROTEIN NYNRIN-LIKE"/>
    <property type="match status" value="1"/>
</dbReference>